<feature type="chain" id="PRO_5032705434" evidence="1">
    <location>
        <begin position="26"/>
        <end position="155"/>
    </location>
</feature>
<keyword evidence="1" id="KW-0732">Signal</keyword>
<evidence type="ECO:0000313" key="2">
    <source>
        <dbReference type="EMBL" id="QOW46758.1"/>
    </source>
</evidence>
<proteinExistence type="predicted"/>
<accession>A0A7S6VXL1</accession>
<sequence>MPQHHPHTRLFVLLFSLILPLLSHAGNNGELQFKDICQAYDDQNKMQEFNQCIEDFLAQTPELVVNDNDQIFEKAEQFRLGLEGITNHQLAFKYYQQAAENGHTQAQTELATIYAEGEIVKRDLNQSFKWLSKAAEQNDALAQFLLGKLYLNDHF</sequence>
<feature type="signal peptide" evidence="1">
    <location>
        <begin position="1"/>
        <end position="25"/>
    </location>
</feature>
<dbReference type="PANTHER" id="PTHR11102">
    <property type="entry name" value="SEL-1-LIKE PROTEIN"/>
    <property type="match status" value="1"/>
</dbReference>
<dbReference type="AlphaFoldDB" id="A0A7S6VXL1"/>
<dbReference type="Proteomes" id="UP000593966">
    <property type="component" value="Chromosome"/>
</dbReference>
<name>A0A7S6VXL1_9GAMM</name>
<dbReference type="PANTHER" id="PTHR11102:SF160">
    <property type="entry name" value="ERAD-ASSOCIATED E3 UBIQUITIN-PROTEIN LIGASE COMPONENT HRD3"/>
    <property type="match status" value="1"/>
</dbReference>
<evidence type="ECO:0000256" key="1">
    <source>
        <dbReference type="SAM" id="SignalP"/>
    </source>
</evidence>
<evidence type="ECO:0000313" key="3">
    <source>
        <dbReference type="Proteomes" id="UP000593966"/>
    </source>
</evidence>
<gene>
    <name evidence="2" type="ORF">G0028_13100</name>
</gene>
<dbReference type="Gene3D" id="1.25.40.10">
    <property type="entry name" value="Tetratricopeptide repeat domain"/>
    <property type="match status" value="1"/>
</dbReference>
<protein>
    <submittedName>
        <fullName evidence="2">Sel1 repeat family protein</fullName>
    </submittedName>
</protein>
<dbReference type="InterPro" id="IPR011990">
    <property type="entry name" value="TPR-like_helical_dom_sf"/>
</dbReference>
<keyword evidence="3" id="KW-1185">Reference proteome</keyword>
<reference evidence="2 3" key="1">
    <citation type="submission" date="2020-02" db="EMBL/GenBank/DDBJ databases">
        <title>Tigecycline-resistant Acinetobacter species from pigs and migratory birds.</title>
        <authorList>
            <person name="Chen C."/>
            <person name="Sun J."/>
            <person name="Liao X.-P."/>
            <person name="Liu Y.-H."/>
        </authorList>
    </citation>
    <scope>NUCLEOTIDE SEQUENCE [LARGE SCALE GENOMIC DNA]</scope>
    <source>
        <strain evidence="2 3">YH12207_T</strain>
    </source>
</reference>
<organism evidence="2 3">
    <name type="scientific">Acinetobacter piscicola</name>
    <dbReference type="NCBI Taxonomy" id="2006115"/>
    <lineage>
        <taxon>Bacteria</taxon>
        <taxon>Pseudomonadati</taxon>
        <taxon>Pseudomonadota</taxon>
        <taxon>Gammaproteobacteria</taxon>
        <taxon>Moraxellales</taxon>
        <taxon>Moraxellaceae</taxon>
        <taxon>Acinetobacter</taxon>
    </lineage>
</organism>
<dbReference type="EMBL" id="CP048659">
    <property type="protein sequence ID" value="QOW46758.1"/>
    <property type="molecule type" value="Genomic_DNA"/>
</dbReference>
<dbReference type="InterPro" id="IPR050767">
    <property type="entry name" value="Sel1_AlgK"/>
</dbReference>
<dbReference type="Pfam" id="PF08238">
    <property type="entry name" value="Sel1"/>
    <property type="match status" value="3"/>
</dbReference>
<dbReference type="SMART" id="SM00671">
    <property type="entry name" value="SEL1"/>
    <property type="match status" value="2"/>
</dbReference>
<dbReference type="InterPro" id="IPR006597">
    <property type="entry name" value="Sel1-like"/>
</dbReference>
<dbReference type="SUPFAM" id="SSF81901">
    <property type="entry name" value="HCP-like"/>
    <property type="match status" value="1"/>
</dbReference>
<dbReference type="RefSeq" id="WP_180045591.1">
    <property type="nucleotide sequence ID" value="NZ_CP048659.1"/>
</dbReference>